<dbReference type="KEGG" id="rsi:Runsl_5403"/>
<evidence type="ECO:0000256" key="1">
    <source>
        <dbReference type="ARBA" id="ARBA00022516"/>
    </source>
</evidence>
<dbReference type="Pfam" id="PF04336">
    <property type="entry name" value="ACP_PD"/>
    <property type="match status" value="1"/>
</dbReference>
<keyword evidence="2" id="KW-0378">Hydrolase</keyword>
<dbReference type="PANTHER" id="PTHR38764:SF1">
    <property type="entry name" value="ACYL CARRIER PROTEIN PHOSPHODIESTERASE"/>
    <property type="match status" value="1"/>
</dbReference>
<dbReference type="RefSeq" id="WP_013930962.1">
    <property type="nucleotide sequence ID" value="NC_015703.1"/>
</dbReference>
<keyword evidence="3" id="KW-0443">Lipid metabolism</keyword>
<evidence type="ECO:0000313" key="5">
    <source>
        <dbReference type="Proteomes" id="UP000000493"/>
    </source>
</evidence>
<accession>A0A7U3ZQV3</accession>
<reference evidence="4 5" key="2">
    <citation type="journal article" date="2012" name="Stand. Genomic Sci.">
        <title>Complete genome sequence of the aquatic bacterium Runella slithyformis type strain (LSU 4(T)).</title>
        <authorList>
            <person name="Copeland A."/>
            <person name="Zhang X."/>
            <person name="Misra M."/>
            <person name="Lapidus A."/>
            <person name="Nolan M."/>
            <person name="Lucas S."/>
            <person name="Deshpande S."/>
            <person name="Cheng J.F."/>
            <person name="Tapia R."/>
            <person name="Goodwin L.A."/>
            <person name="Pitluck S."/>
            <person name="Liolios K."/>
            <person name="Pagani I."/>
            <person name="Ivanova N."/>
            <person name="Mikhailova N."/>
            <person name="Pati A."/>
            <person name="Chen A."/>
            <person name="Palaniappan K."/>
            <person name="Land M."/>
            <person name="Hauser L."/>
            <person name="Pan C."/>
            <person name="Jeffries C.D."/>
            <person name="Detter J.C."/>
            <person name="Brambilla E.M."/>
            <person name="Rohde M."/>
            <person name="Djao O.D."/>
            <person name="Goker M."/>
            <person name="Sikorski J."/>
            <person name="Tindall B.J."/>
            <person name="Woyke T."/>
            <person name="Bristow J."/>
            <person name="Eisen J.A."/>
            <person name="Markowitz V."/>
            <person name="Hugenholtz P."/>
            <person name="Kyrpides N.C."/>
            <person name="Klenk H.P."/>
            <person name="Mavromatis K."/>
        </authorList>
    </citation>
    <scope>NUCLEOTIDE SEQUENCE [LARGE SCALE GENOMIC DNA]</scope>
    <source>
        <strain evidence="5">ATCC 29530 / DSM 19594 / LMG 11500 / NCIMB 11436 / LSU 4</strain>
    </source>
</reference>
<protein>
    <submittedName>
        <fullName evidence="4">Acyl carrier protein phosphodiesterase</fullName>
    </submittedName>
</protein>
<dbReference type="Proteomes" id="UP000000493">
    <property type="component" value="Chromosome"/>
</dbReference>
<organism evidence="4 5">
    <name type="scientific">Runella slithyformis (strain ATCC 29530 / DSM 19594 / LMG 11500 / NCIMB 11436 / LSU 4)</name>
    <dbReference type="NCBI Taxonomy" id="761193"/>
    <lineage>
        <taxon>Bacteria</taxon>
        <taxon>Pseudomonadati</taxon>
        <taxon>Bacteroidota</taxon>
        <taxon>Cytophagia</taxon>
        <taxon>Cytophagales</taxon>
        <taxon>Spirosomataceae</taxon>
        <taxon>Runella</taxon>
    </lineage>
</organism>
<dbReference type="PIRSF" id="PIRSF011489">
    <property type="entry name" value="DUF479"/>
    <property type="match status" value="1"/>
</dbReference>
<reference evidence="5" key="1">
    <citation type="submission" date="2011-06" db="EMBL/GenBank/DDBJ databases">
        <title>The complete genome of chromosome of Runella slithyformis DSM 19594.</title>
        <authorList>
            <consortium name="US DOE Joint Genome Institute (JGI-PGF)"/>
            <person name="Lucas S."/>
            <person name="Han J."/>
            <person name="Lapidus A."/>
            <person name="Bruce D."/>
            <person name="Goodwin L."/>
            <person name="Pitluck S."/>
            <person name="Peters L."/>
            <person name="Kyrpides N."/>
            <person name="Mavromatis K."/>
            <person name="Ivanova N."/>
            <person name="Ovchinnikova G."/>
            <person name="Zhang X."/>
            <person name="Misra M."/>
            <person name="Detter J.C."/>
            <person name="Tapia R."/>
            <person name="Han C."/>
            <person name="Land M."/>
            <person name="Hauser L."/>
            <person name="Markowitz V."/>
            <person name="Cheng J.-F."/>
            <person name="Hugenholtz P."/>
            <person name="Woyke T."/>
            <person name="Wu D."/>
            <person name="Tindall B."/>
            <person name="Faehrich R."/>
            <person name="Brambilla E."/>
            <person name="Klenk H.-P."/>
            <person name="Eisen J.A."/>
        </authorList>
    </citation>
    <scope>NUCLEOTIDE SEQUENCE [LARGE SCALE GENOMIC DNA]</scope>
    <source>
        <strain evidence="5">ATCC 29530 / DSM 19594 / LMG 11500 / NCIMB 11436 / LSU 4</strain>
    </source>
</reference>
<gene>
    <name evidence="4" type="ordered locus">Runsl_5403</name>
</gene>
<sequence length="198" mass="23325">MNYLAHFYLSFEQEPLVLGNLLGDFARGRLDHPRNDRYNSAIKQGILLHRQIDSFTDTHPAGQACRQELPAYFGKYKGVVMDMYFDYFLAKHFHEYHSLSLKNFTIWVYGILEKHREMLPENALGLVDSMIRYDWLYNYQFNEGMNRSFNGMSRRYPFLAGIEQAGPELLANETLYESYFRGFFPDLVSSCKDFLSFD</sequence>
<dbReference type="GO" id="GO:0008770">
    <property type="term" value="F:[acyl-carrier-protein] phosphodiesterase activity"/>
    <property type="evidence" value="ECO:0007669"/>
    <property type="project" value="InterPro"/>
</dbReference>
<dbReference type="PANTHER" id="PTHR38764">
    <property type="entry name" value="ACYL CARRIER PROTEIN PHOSPHODIESTERASE"/>
    <property type="match status" value="1"/>
</dbReference>
<keyword evidence="1" id="KW-0444">Lipid biosynthesis</keyword>
<proteinExistence type="predicted"/>
<evidence type="ECO:0000313" key="4">
    <source>
        <dbReference type="EMBL" id="AEI51694.1"/>
    </source>
</evidence>
<dbReference type="GO" id="GO:0006633">
    <property type="term" value="P:fatty acid biosynthetic process"/>
    <property type="evidence" value="ECO:0007669"/>
    <property type="project" value="InterPro"/>
</dbReference>
<dbReference type="EMBL" id="CP002859">
    <property type="protein sequence ID" value="AEI51694.1"/>
    <property type="molecule type" value="Genomic_DNA"/>
</dbReference>
<name>A0A7U3ZQV3_RUNSL</name>
<evidence type="ECO:0000256" key="3">
    <source>
        <dbReference type="ARBA" id="ARBA00023098"/>
    </source>
</evidence>
<keyword evidence="5" id="KW-1185">Reference proteome</keyword>
<dbReference type="InterPro" id="IPR007431">
    <property type="entry name" value="ACP_PD"/>
</dbReference>
<evidence type="ECO:0000256" key="2">
    <source>
        <dbReference type="ARBA" id="ARBA00022801"/>
    </source>
</evidence>
<dbReference type="AlphaFoldDB" id="A0A7U3ZQV3"/>